<proteinExistence type="predicted"/>
<comment type="caution">
    <text evidence="1">The sequence shown here is derived from an EMBL/GenBank/DDBJ whole genome shotgun (WGS) entry which is preliminary data.</text>
</comment>
<dbReference type="AlphaFoldDB" id="A0A5C5WLV5"/>
<evidence type="ECO:0000313" key="2">
    <source>
        <dbReference type="Proteomes" id="UP000318053"/>
    </source>
</evidence>
<sequence>MAINDDGKQQNARIRLGAFAAHGSPSAVVAVGWPSLLACVSATRYDGNVAGYLVSCYPYDPPCATRNTIYESGAGAILNRETASVVDSVELIVSEWNVATRRTQHERK</sequence>
<keyword evidence="2" id="KW-1185">Reference proteome</keyword>
<dbReference type="EMBL" id="SJPK01000041">
    <property type="protein sequence ID" value="TWT51774.1"/>
    <property type="molecule type" value="Genomic_DNA"/>
</dbReference>
<protein>
    <submittedName>
        <fullName evidence="1">Uncharacterized protein</fullName>
    </submittedName>
</protein>
<organism evidence="1 2">
    <name type="scientific">Allorhodopirellula solitaria</name>
    <dbReference type="NCBI Taxonomy" id="2527987"/>
    <lineage>
        <taxon>Bacteria</taxon>
        <taxon>Pseudomonadati</taxon>
        <taxon>Planctomycetota</taxon>
        <taxon>Planctomycetia</taxon>
        <taxon>Pirellulales</taxon>
        <taxon>Pirellulaceae</taxon>
        <taxon>Allorhodopirellula</taxon>
    </lineage>
</organism>
<name>A0A5C5WLV5_9BACT</name>
<dbReference type="Proteomes" id="UP000318053">
    <property type="component" value="Unassembled WGS sequence"/>
</dbReference>
<evidence type="ECO:0000313" key="1">
    <source>
        <dbReference type="EMBL" id="TWT51774.1"/>
    </source>
</evidence>
<dbReference type="RefSeq" id="WP_146394267.1">
    <property type="nucleotide sequence ID" value="NZ_SJPK01000041.1"/>
</dbReference>
<gene>
    <name evidence="1" type="ORF">CA85_52000</name>
</gene>
<accession>A0A5C5WLV5</accession>
<reference evidence="1 2" key="1">
    <citation type="submission" date="2019-02" db="EMBL/GenBank/DDBJ databases">
        <title>Deep-cultivation of Planctomycetes and their phenomic and genomic characterization uncovers novel biology.</title>
        <authorList>
            <person name="Wiegand S."/>
            <person name="Jogler M."/>
            <person name="Boedeker C."/>
            <person name="Pinto D."/>
            <person name="Vollmers J."/>
            <person name="Rivas-Marin E."/>
            <person name="Kohn T."/>
            <person name="Peeters S.H."/>
            <person name="Heuer A."/>
            <person name="Rast P."/>
            <person name="Oberbeckmann S."/>
            <person name="Bunk B."/>
            <person name="Jeske O."/>
            <person name="Meyerdierks A."/>
            <person name="Storesund J.E."/>
            <person name="Kallscheuer N."/>
            <person name="Luecker S."/>
            <person name="Lage O.M."/>
            <person name="Pohl T."/>
            <person name="Merkel B.J."/>
            <person name="Hornburger P."/>
            <person name="Mueller R.-W."/>
            <person name="Bruemmer F."/>
            <person name="Labrenz M."/>
            <person name="Spormann A.M."/>
            <person name="Op Den Camp H."/>
            <person name="Overmann J."/>
            <person name="Amann R."/>
            <person name="Jetten M.S.M."/>
            <person name="Mascher T."/>
            <person name="Medema M.H."/>
            <person name="Devos D.P."/>
            <person name="Kaster A.-K."/>
            <person name="Ovreas L."/>
            <person name="Rohde M."/>
            <person name="Galperin M.Y."/>
            <person name="Jogler C."/>
        </authorList>
    </citation>
    <scope>NUCLEOTIDE SEQUENCE [LARGE SCALE GENOMIC DNA]</scope>
    <source>
        <strain evidence="1 2">CA85</strain>
    </source>
</reference>